<dbReference type="Proteomes" id="UP000250235">
    <property type="component" value="Unassembled WGS sequence"/>
</dbReference>
<keyword evidence="2" id="KW-1185">Reference proteome</keyword>
<sequence length="98" mass="11062">MHKSRIAQANSCDIQLATQLIATYTTTQTQHKQSGYPAHAFHPRNQAVLAKVDDYDQPLPKLKPQTDIVRSDSYKQLSTLAEYHNSSGLHRKLLPAYT</sequence>
<organism evidence="1 2">
    <name type="scientific">Dorcoceras hygrometricum</name>
    <dbReference type="NCBI Taxonomy" id="472368"/>
    <lineage>
        <taxon>Eukaryota</taxon>
        <taxon>Viridiplantae</taxon>
        <taxon>Streptophyta</taxon>
        <taxon>Embryophyta</taxon>
        <taxon>Tracheophyta</taxon>
        <taxon>Spermatophyta</taxon>
        <taxon>Magnoliopsida</taxon>
        <taxon>eudicotyledons</taxon>
        <taxon>Gunneridae</taxon>
        <taxon>Pentapetalae</taxon>
        <taxon>asterids</taxon>
        <taxon>lamiids</taxon>
        <taxon>Lamiales</taxon>
        <taxon>Gesneriaceae</taxon>
        <taxon>Didymocarpoideae</taxon>
        <taxon>Trichosporeae</taxon>
        <taxon>Loxocarpinae</taxon>
        <taxon>Dorcoceras</taxon>
    </lineage>
</organism>
<gene>
    <name evidence="1" type="ORF">F511_39357</name>
</gene>
<name>A0A2Z7BSM5_9LAMI</name>
<evidence type="ECO:0000313" key="1">
    <source>
        <dbReference type="EMBL" id="KZV37602.1"/>
    </source>
</evidence>
<dbReference type="AlphaFoldDB" id="A0A2Z7BSM5"/>
<accession>A0A2Z7BSM5</accession>
<reference evidence="1 2" key="1">
    <citation type="journal article" date="2015" name="Proc. Natl. Acad. Sci. U.S.A.">
        <title>The resurrection genome of Boea hygrometrica: A blueprint for survival of dehydration.</title>
        <authorList>
            <person name="Xiao L."/>
            <person name="Yang G."/>
            <person name="Zhang L."/>
            <person name="Yang X."/>
            <person name="Zhao S."/>
            <person name="Ji Z."/>
            <person name="Zhou Q."/>
            <person name="Hu M."/>
            <person name="Wang Y."/>
            <person name="Chen M."/>
            <person name="Xu Y."/>
            <person name="Jin H."/>
            <person name="Xiao X."/>
            <person name="Hu G."/>
            <person name="Bao F."/>
            <person name="Hu Y."/>
            <person name="Wan P."/>
            <person name="Li L."/>
            <person name="Deng X."/>
            <person name="Kuang T."/>
            <person name="Xiang C."/>
            <person name="Zhu J.K."/>
            <person name="Oliver M.J."/>
            <person name="He Y."/>
        </authorList>
    </citation>
    <scope>NUCLEOTIDE SEQUENCE [LARGE SCALE GENOMIC DNA]</scope>
    <source>
        <strain evidence="2">cv. XS01</strain>
    </source>
</reference>
<proteinExistence type="predicted"/>
<protein>
    <submittedName>
        <fullName evidence="1">Uncharacterized protein</fullName>
    </submittedName>
</protein>
<evidence type="ECO:0000313" key="2">
    <source>
        <dbReference type="Proteomes" id="UP000250235"/>
    </source>
</evidence>
<dbReference type="EMBL" id="KV002572">
    <property type="protein sequence ID" value="KZV37602.1"/>
    <property type="molecule type" value="Genomic_DNA"/>
</dbReference>